<sequence>MNIIAYLNLELFCSKLWDEMHLLITVVLEFEVQRVLAHLLQLSIGLMWRQLSEGCSHKVPLKCYLVEQFPPMGVPVMYCISWLYR</sequence>
<name>A0A660KUZ4_9ROSI</name>
<organism evidence="1 2">
    <name type="scientific">Carpinus fangiana</name>
    <dbReference type="NCBI Taxonomy" id="176857"/>
    <lineage>
        <taxon>Eukaryota</taxon>
        <taxon>Viridiplantae</taxon>
        <taxon>Streptophyta</taxon>
        <taxon>Embryophyta</taxon>
        <taxon>Tracheophyta</taxon>
        <taxon>Spermatophyta</taxon>
        <taxon>Magnoliopsida</taxon>
        <taxon>eudicotyledons</taxon>
        <taxon>Gunneridae</taxon>
        <taxon>Pentapetalae</taxon>
        <taxon>rosids</taxon>
        <taxon>fabids</taxon>
        <taxon>Fagales</taxon>
        <taxon>Betulaceae</taxon>
        <taxon>Carpinus</taxon>
    </lineage>
</organism>
<gene>
    <name evidence="1" type="ORF">FH972_011623</name>
</gene>
<protein>
    <submittedName>
        <fullName evidence="1">Uncharacterized protein</fullName>
    </submittedName>
</protein>
<evidence type="ECO:0000313" key="2">
    <source>
        <dbReference type="Proteomes" id="UP000327013"/>
    </source>
</evidence>
<accession>A0A660KUZ4</accession>
<keyword evidence="2" id="KW-1185">Reference proteome</keyword>
<evidence type="ECO:0000313" key="1">
    <source>
        <dbReference type="EMBL" id="KAE8039185.1"/>
    </source>
</evidence>
<dbReference type="AlphaFoldDB" id="A0A660KUZ4"/>
<reference evidence="1 2" key="1">
    <citation type="submission" date="2019-06" db="EMBL/GenBank/DDBJ databases">
        <title>A chromosomal-level reference genome of Carpinus fangiana (Coryloideae, Betulaceae).</title>
        <authorList>
            <person name="Yang X."/>
            <person name="Wang Z."/>
            <person name="Zhang L."/>
            <person name="Hao G."/>
            <person name="Liu J."/>
            <person name="Yang Y."/>
        </authorList>
    </citation>
    <scope>NUCLEOTIDE SEQUENCE [LARGE SCALE GENOMIC DNA]</scope>
    <source>
        <strain evidence="1">Cfa_2016G</strain>
        <tissue evidence="1">Leaf</tissue>
    </source>
</reference>
<proteinExistence type="predicted"/>
<dbReference type="Proteomes" id="UP000327013">
    <property type="component" value="Chromosome 4"/>
</dbReference>
<dbReference type="EMBL" id="CM017324">
    <property type="protein sequence ID" value="KAE8039185.1"/>
    <property type="molecule type" value="Genomic_DNA"/>
</dbReference>